<feature type="active site" description="Nucleophile" evidence="10">
    <location>
        <position position="57"/>
    </location>
</feature>
<dbReference type="InterPro" id="IPR023214">
    <property type="entry name" value="HAD_sf"/>
</dbReference>
<dbReference type="PANTHER" id="PTHR13045:SF0">
    <property type="entry name" value="7-METHYLGUANOSINE PHOSPHATE-SPECIFIC 5'-NUCLEOTIDASE"/>
    <property type="match status" value="1"/>
</dbReference>
<dbReference type="EC" id="3.1.3.5" evidence="3"/>
<reference evidence="12 13" key="1">
    <citation type="submission" date="2021-06" db="EMBL/GenBank/DDBJ databases">
        <authorList>
            <person name="Kallberg Y."/>
            <person name="Tangrot J."/>
            <person name="Rosling A."/>
        </authorList>
    </citation>
    <scope>NUCLEOTIDE SEQUENCE [LARGE SCALE GENOMIC DNA]</scope>
    <source>
        <strain evidence="12 13">120-4 pot B 10/14</strain>
    </source>
</reference>
<gene>
    <name evidence="12" type="ORF">GMARGA_LOCUS8732</name>
</gene>
<dbReference type="Gene3D" id="3.40.50.1000">
    <property type="entry name" value="HAD superfamily/HAD-like"/>
    <property type="match status" value="1"/>
</dbReference>
<comment type="catalytic activity">
    <reaction evidence="1">
        <text>a ribonucleoside 5'-phosphate + H2O = a ribonucleoside + phosphate</text>
        <dbReference type="Rhea" id="RHEA:12484"/>
        <dbReference type="ChEBI" id="CHEBI:15377"/>
        <dbReference type="ChEBI" id="CHEBI:18254"/>
        <dbReference type="ChEBI" id="CHEBI:43474"/>
        <dbReference type="ChEBI" id="CHEBI:58043"/>
        <dbReference type="EC" id="3.1.3.5"/>
    </reaction>
</comment>
<dbReference type="InterPro" id="IPR036412">
    <property type="entry name" value="HAD-like_sf"/>
</dbReference>
<evidence type="ECO:0000256" key="7">
    <source>
        <dbReference type="ARBA" id="ARBA00022842"/>
    </source>
</evidence>
<dbReference type="InterPro" id="IPR002641">
    <property type="entry name" value="PNPLA_dom"/>
</dbReference>
<dbReference type="Pfam" id="PF05822">
    <property type="entry name" value="UMPH-1"/>
    <property type="match status" value="2"/>
</dbReference>
<dbReference type="InterPro" id="IPR016035">
    <property type="entry name" value="Acyl_Trfase/lysoPLipase"/>
</dbReference>
<dbReference type="Proteomes" id="UP000789901">
    <property type="component" value="Unassembled WGS sequence"/>
</dbReference>
<comment type="similarity">
    <text evidence="2">Belongs to the pyrimidine 5'-nucleotidase family.</text>
</comment>
<dbReference type="PROSITE" id="PS51635">
    <property type="entry name" value="PNPLA"/>
    <property type="match status" value="1"/>
</dbReference>
<dbReference type="Gene3D" id="1.10.150.340">
    <property type="entry name" value="Pyrimidine 5'-nucleotidase (UMPH-1), N-terminal domain"/>
    <property type="match status" value="1"/>
</dbReference>
<name>A0ABN7UQQ8_GIGMA</name>
<organism evidence="12 13">
    <name type="scientific">Gigaspora margarita</name>
    <dbReference type="NCBI Taxonomy" id="4874"/>
    <lineage>
        <taxon>Eukaryota</taxon>
        <taxon>Fungi</taxon>
        <taxon>Fungi incertae sedis</taxon>
        <taxon>Mucoromycota</taxon>
        <taxon>Glomeromycotina</taxon>
        <taxon>Glomeromycetes</taxon>
        <taxon>Diversisporales</taxon>
        <taxon>Gigasporaceae</taxon>
        <taxon>Gigaspora</taxon>
    </lineage>
</organism>
<dbReference type="Pfam" id="PF01734">
    <property type="entry name" value="Patatin"/>
    <property type="match status" value="2"/>
</dbReference>
<keyword evidence="6 10" id="KW-0378">Hydrolase</keyword>
<dbReference type="InterPro" id="IPR006434">
    <property type="entry name" value="Pyrimidine_nucleotidase_eu"/>
</dbReference>
<feature type="active site" description="Proton acceptor" evidence="10">
    <location>
        <position position="303"/>
    </location>
</feature>
<dbReference type="PANTHER" id="PTHR13045">
    <property type="entry name" value="5'-NUCLEOTIDASE"/>
    <property type="match status" value="1"/>
</dbReference>
<evidence type="ECO:0000256" key="5">
    <source>
        <dbReference type="ARBA" id="ARBA00022741"/>
    </source>
</evidence>
<evidence type="ECO:0000259" key="11">
    <source>
        <dbReference type="PROSITE" id="PS51635"/>
    </source>
</evidence>
<evidence type="ECO:0000256" key="6">
    <source>
        <dbReference type="ARBA" id="ARBA00022801"/>
    </source>
</evidence>
<keyword evidence="13" id="KW-1185">Reference proteome</keyword>
<sequence length="737" mass="84320">MEDTKYIISIDGGGIKGIIPAIILAEIEKRVTEELKKEDPNADFRCADFFDIFAGTSTGSILALALTVPENNRPKYSGPFMVDFFQIHGKEVFPNYSPFRFVDKLLKNITNIFQGAKLSNMANNVVNVVKKESLKVEKKVRNLTDNESEETNIKVEKKSFVESVFGFITPTSPQEEKSIQYNEINNKTKIKVEETISKSKSVDDHLKELEDYFKSYDPFVPKYDPSRFENLLTEYLDEIKLKDTVNGVGVFITSFNLSSCERTFFTNLNSEHGDILMKDVIRASAAAPTYFPAKNISNKYFIDGGVFMNNPTTRIYLEAKKKYPNSKFVVISLGTGRYISPLEKYSNAGVAQWVSPLITLLMDSEQLNHHDFMEMLAEFDGSKYYRIQPTLEEELNLADASDDDVKKLIVVGNKVINDSTNKLDEIVNLLAEMLSSQKVQHLIDFVKKHSKLKNFDATHRKLEKILDDGLENLQIVCDFDRTMTLNFTSNCEPNTTTHQILTSSSHLTKEFKEETNKLWDFYYPIERDNVLTKQEIIPFMVEWWEKAHKLLIGQHINKNDIKEMVAETPVEIRPGLDVLIRKCKDNDIPFLIFSAGIANVIKEVLTMKKLYYPNNMHIVSNQMGFNPETGKCDHLKVPIIHSFNKSEIMLKNSPYYKTIENHLFDHNVEDYLDTYLKTFDIVVVDDGSMDIVNHILDACSKDSKNYKHDFINTLSGCRCNDEGDELGVPEKCPSLSE</sequence>
<keyword evidence="8" id="KW-0546">Nucleotide metabolism</keyword>
<protein>
    <recommendedName>
        <fullName evidence="3">5'-nucleotidase</fullName>
        <ecNumber evidence="3">3.1.3.5</ecNumber>
    </recommendedName>
</protein>
<feature type="short sequence motif" description="GXGXXG" evidence="10">
    <location>
        <begin position="12"/>
        <end position="17"/>
    </location>
</feature>
<keyword evidence="4" id="KW-0479">Metal-binding</keyword>
<accession>A0ABN7UQQ8</accession>
<keyword evidence="10" id="KW-0442">Lipid degradation</keyword>
<dbReference type="Gene3D" id="3.40.1090.10">
    <property type="entry name" value="Cytosolic phospholipase A2 catalytic domain"/>
    <property type="match status" value="2"/>
</dbReference>
<evidence type="ECO:0000256" key="8">
    <source>
        <dbReference type="ARBA" id="ARBA00023080"/>
    </source>
</evidence>
<feature type="domain" description="PNPLA" evidence="11">
    <location>
        <begin position="8"/>
        <end position="316"/>
    </location>
</feature>
<feature type="short sequence motif" description="GXSXG" evidence="10">
    <location>
        <begin position="55"/>
        <end position="59"/>
    </location>
</feature>
<feature type="short sequence motif" description="DGA/G" evidence="10">
    <location>
        <begin position="303"/>
        <end position="305"/>
    </location>
</feature>
<evidence type="ECO:0000256" key="1">
    <source>
        <dbReference type="ARBA" id="ARBA00000815"/>
    </source>
</evidence>
<evidence type="ECO:0000256" key="10">
    <source>
        <dbReference type="PROSITE-ProRule" id="PRU01161"/>
    </source>
</evidence>
<keyword evidence="5" id="KW-0547">Nucleotide-binding</keyword>
<evidence type="ECO:0000256" key="4">
    <source>
        <dbReference type="ARBA" id="ARBA00022723"/>
    </source>
</evidence>
<comment type="caution">
    <text evidence="12">The sequence shown here is derived from an EMBL/GenBank/DDBJ whole genome shotgun (WGS) entry which is preliminary data.</text>
</comment>
<keyword evidence="9 10" id="KW-0443">Lipid metabolism</keyword>
<dbReference type="EMBL" id="CAJVQB010004542">
    <property type="protein sequence ID" value="CAG8638800.1"/>
    <property type="molecule type" value="Genomic_DNA"/>
</dbReference>
<evidence type="ECO:0000256" key="9">
    <source>
        <dbReference type="ARBA" id="ARBA00023098"/>
    </source>
</evidence>
<proteinExistence type="inferred from homology"/>
<evidence type="ECO:0000313" key="13">
    <source>
        <dbReference type="Proteomes" id="UP000789901"/>
    </source>
</evidence>
<keyword evidence="7" id="KW-0460">Magnesium</keyword>
<dbReference type="SUPFAM" id="SSF56784">
    <property type="entry name" value="HAD-like"/>
    <property type="match status" value="1"/>
</dbReference>
<evidence type="ECO:0000256" key="2">
    <source>
        <dbReference type="ARBA" id="ARBA00008389"/>
    </source>
</evidence>
<evidence type="ECO:0000256" key="3">
    <source>
        <dbReference type="ARBA" id="ARBA00012643"/>
    </source>
</evidence>
<evidence type="ECO:0000313" key="12">
    <source>
        <dbReference type="EMBL" id="CAG8638800.1"/>
    </source>
</evidence>
<dbReference type="SUPFAM" id="SSF52151">
    <property type="entry name" value="FabD/lysophospholipase-like"/>
    <property type="match status" value="1"/>
</dbReference>